<accession>A0AAD3CQD8</accession>
<dbReference type="Pfam" id="PF13843">
    <property type="entry name" value="DDE_Tnp_1_7"/>
    <property type="match status" value="1"/>
</dbReference>
<feature type="transmembrane region" description="Helical" evidence="2">
    <location>
        <begin position="325"/>
        <end position="345"/>
    </location>
</feature>
<dbReference type="AlphaFoldDB" id="A0AAD3CQD8"/>
<feature type="domain" description="PiggyBac transposable element-derived protein" evidence="3">
    <location>
        <begin position="132"/>
        <end position="541"/>
    </location>
</feature>
<feature type="transmembrane region" description="Helical" evidence="2">
    <location>
        <begin position="122"/>
        <end position="143"/>
    </location>
</feature>
<sequence length="628" mass="72650">MAKTTPRIESYELGSVWTYLKKTNLNGAHNSLVDAKAQTDIVISSQFMPYLERKRSYRSISNIWSATEQSEMKKKLESIREVHEPWTELEPDSNTWTPPRRNQYDGPNGGGVRGPSTYITNIMYRQGATLATLFLALFPLTIFERIVKHTNFYAYKENVKLVDAFDRDGKLKKKRQFVSCDENDPERRTRVPMKIFEATVGYVIAWFGILIWHGAQCPGRKLKYWKKSPRGLPQAFIQNTMSFKAFEFLRRYIHFEDNRNAKPKTNPLFDPLWKIRWALDSVSNNIRKAYNAGKDVTIDESMIRYRGRAVSFVQYMPKKPIKHGIKVFALCCAVTAYLLGFEVYLGKEFTRSVESTAINVVERLIVEADLVKAKGRTLYTDNWYTSMDLAKHLYENHGWTLVGTITPTDKKARSDHDVPFLKLSNGGLKAVPRGWYREAIIEIKSANNNRYCIQCTTWRDKKQVMFLHTKLVGPSVAHQVKRHVKGKQQRVDLSAPSIQKEYAANFNAVDRNDSDSAHHTCSIRTNRWYLRIKFWLLDRVVFSCYILVCEMAQDEACPYKDDWKKYLDKNEGRENFQIDLGLALISYRIEVNRSRDGCVKLSSSRVNVKSASSVSLGKQMESFMIVLK</sequence>
<dbReference type="InterPro" id="IPR029526">
    <property type="entry name" value="PGBD"/>
</dbReference>
<dbReference type="EMBL" id="BLLK01000038">
    <property type="protein sequence ID" value="GFH50228.1"/>
    <property type="molecule type" value="Genomic_DNA"/>
</dbReference>
<feature type="transmembrane region" description="Helical" evidence="2">
    <location>
        <begin position="195"/>
        <end position="215"/>
    </location>
</feature>
<keyword evidence="2" id="KW-0472">Membrane</keyword>
<dbReference type="PANTHER" id="PTHR46599:SF3">
    <property type="entry name" value="PIGGYBAC TRANSPOSABLE ELEMENT-DERIVED PROTEIN 4"/>
    <property type="match status" value="1"/>
</dbReference>
<dbReference type="Proteomes" id="UP001054902">
    <property type="component" value="Unassembled WGS sequence"/>
</dbReference>
<evidence type="ECO:0000259" key="3">
    <source>
        <dbReference type="Pfam" id="PF13843"/>
    </source>
</evidence>
<keyword evidence="2" id="KW-1133">Transmembrane helix</keyword>
<name>A0AAD3CQD8_9STRA</name>
<reference evidence="4 5" key="1">
    <citation type="journal article" date="2021" name="Sci. Rep.">
        <title>The genome of the diatom Chaetoceros tenuissimus carries an ancient integrated fragment of an extant virus.</title>
        <authorList>
            <person name="Hongo Y."/>
            <person name="Kimura K."/>
            <person name="Takaki Y."/>
            <person name="Yoshida Y."/>
            <person name="Baba S."/>
            <person name="Kobayashi G."/>
            <person name="Nagasaki K."/>
            <person name="Hano T."/>
            <person name="Tomaru Y."/>
        </authorList>
    </citation>
    <scope>NUCLEOTIDE SEQUENCE [LARGE SCALE GENOMIC DNA]</scope>
    <source>
        <strain evidence="4 5">NIES-3715</strain>
    </source>
</reference>
<proteinExistence type="predicted"/>
<comment type="caution">
    <text evidence="4">The sequence shown here is derived from an EMBL/GenBank/DDBJ whole genome shotgun (WGS) entry which is preliminary data.</text>
</comment>
<keyword evidence="2" id="KW-0812">Transmembrane</keyword>
<evidence type="ECO:0000256" key="2">
    <source>
        <dbReference type="SAM" id="Phobius"/>
    </source>
</evidence>
<feature type="region of interest" description="Disordered" evidence="1">
    <location>
        <begin position="88"/>
        <end position="111"/>
    </location>
</feature>
<keyword evidence="5" id="KW-1185">Reference proteome</keyword>
<organism evidence="4 5">
    <name type="scientific">Chaetoceros tenuissimus</name>
    <dbReference type="NCBI Taxonomy" id="426638"/>
    <lineage>
        <taxon>Eukaryota</taxon>
        <taxon>Sar</taxon>
        <taxon>Stramenopiles</taxon>
        <taxon>Ochrophyta</taxon>
        <taxon>Bacillariophyta</taxon>
        <taxon>Coscinodiscophyceae</taxon>
        <taxon>Chaetocerotophycidae</taxon>
        <taxon>Chaetocerotales</taxon>
        <taxon>Chaetocerotaceae</taxon>
        <taxon>Chaetoceros</taxon>
    </lineage>
</organism>
<gene>
    <name evidence="4" type="ORF">CTEN210_06704</name>
</gene>
<dbReference type="PANTHER" id="PTHR46599">
    <property type="entry name" value="PIGGYBAC TRANSPOSABLE ELEMENT-DERIVED PROTEIN 4"/>
    <property type="match status" value="1"/>
</dbReference>
<evidence type="ECO:0000256" key="1">
    <source>
        <dbReference type="SAM" id="MobiDB-lite"/>
    </source>
</evidence>
<evidence type="ECO:0000313" key="5">
    <source>
        <dbReference type="Proteomes" id="UP001054902"/>
    </source>
</evidence>
<protein>
    <recommendedName>
        <fullName evidence="3">PiggyBac transposable element-derived protein domain-containing protein</fullName>
    </recommendedName>
</protein>
<evidence type="ECO:0000313" key="4">
    <source>
        <dbReference type="EMBL" id="GFH50228.1"/>
    </source>
</evidence>